<gene>
    <name evidence="4" type="ORF">ABDJ38_09390</name>
</gene>
<dbReference type="SUPFAM" id="SSF54631">
    <property type="entry name" value="CBS-domain pair"/>
    <property type="match status" value="1"/>
</dbReference>
<evidence type="ECO:0000313" key="4">
    <source>
        <dbReference type="EMBL" id="MEN7537384.1"/>
    </source>
</evidence>
<keyword evidence="1 2" id="KW-0129">CBS domain</keyword>
<keyword evidence="5" id="KW-1185">Reference proteome</keyword>
<dbReference type="SMART" id="SM00116">
    <property type="entry name" value="CBS"/>
    <property type="match status" value="2"/>
</dbReference>
<dbReference type="InterPro" id="IPR051257">
    <property type="entry name" value="Diverse_CBS-Domain"/>
</dbReference>
<dbReference type="PROSITE" id="PS51371">
    <property type="entry name" value="CBS"/>
    <property type="match status" value="2"/>
</dbReference>
<dbReference type="InterPro" id="IPR044725">
    <property type="entry name" value="CBSX3_CBS_dom"/>
</dbReference>
<sequence length="142" mass="15631">MTIASIIDHRESHIISCTANDTVQTAAGLLADKRIGALPVLAGDEIVGIFSERDLLYSVAREGEKSLSRTVGEVMTSPPITIEVGTSVLSALSLMTRRRIRHLPVMDEDRLVDFVSIGDLIKFRMDQIESEAEQMREYIASA</sequence>
<reference evidence="4 5" key="1">
    <citation type="submission" date="2024-05" db="EMBL/GenBank/DDBJ databases">
        <authorList>
            <person name="Park S."/>
        </authorList>
    </citation>
    <scope>NUCLEOTIDE SEQUENCE [LARGE SCALE GENOMIC DNA]</scope>
    <source>
        <strain evidence="4 5">DGU5</strain>
    </source>
</reference>
<evidence type="ECO:0000313" key="5">
    <source>
        <dbReference type="Proteomes" id="UP001484535"/>
    </source>
</evidence>
<dbReference type="Proteomes" id="UP001484535">
    <property type="component" value="Unassembled WGS sequence"/>
</dbReference>
<name>A0ABV0CWZ6_9SPHN</name>
<dbReference type="Pfam" id="PF00571">
    <property type="entry name" value="CBS"/>
    <property type="match status" value="2"/>
</dbReference>
<dbReference type="Gene3D" id="3.10.580.10">
    <property type="entry name" value="CBS-domain"/>
    <property type="match status" value="1"/>
</dbReference>
<accession>A0ABV0CWZ6</accession>
<evidence type="ECO:0000256" key="2">
    <source>
        <dbReference type="PROSITE-ProRule" id="PRU00703"/>
    </source>
</evidence>
<dbReference type="PANTHER" id="PTHR43080:SF2">
    <property type="entry name" value="CBS DOMAIN-CONTAINING PROTEIN"/>
    <property type="match status" value="1"/>
</dbReference>
<dbReference type="RefSeq" id="WP_346784843.1">
    <property type="nucleotide sequence ID" value="NZ_JBDLBR010000003.1"/>
</dbReference>
<evidence type="ECO:0000256" key="1">
    <source>
        <dbReference type="ARBA" id="ARBA00023122"/>
    </source>
</evidence>
<protein>
    <submittedName>
        <fullName evidence="4">CBS domain-containing protein</fullName>
    </submittedName>
</protein>
<feature type="domain" description="CBS" evidence="3">
    <location>
        <begin position="10"/>
        <end position="66"/>
    </location>
</feature>
<feature type="domain" description="CBS" evidence="3">
    <location>
        <begin position="75"/>
        <end position="130"/>
    </location>
</feature>
<dbReference type="PANTHER" id="PTHR43080">
    <property type="entry name" value="CBS DOMAIN-CONTAINING PROTEIN CBSX3, MITOCHONDRIAL"/>
    <property type="match status" value="1"/>
</dbReference>
<comment type="caution">
    <text evidence="4">The sequence shown here is derived from an EMBL/GenBank/DDBJ whole genome shotgun (WGS) entry which is preliminary data.</text>
</comment>
<organism evidence="4 5">
    <name type="scientific">Aurantiacibacter flavus</name>
    <dbReference type="NCBI Taxonomy" id="3145232"/>
    <lineage>
        <taxon>Bacteria</taxon>
        <taxon>Pseudomonadati</taxon>
        <taxon>Pseudomonadota</taxon>
        <taxon>Alphaproteobacteria</taxon>
        <taxon>Sphingomonadales</taxon>
        <taxon>Erythrobacteraceae</taxon>
        <taxon>Aurantiacibacter</taxon>
    </lineage>
</organism>
<dbReference type="CDD" id="cd04623">
    <property type="entry name" value="CBS_pair_bac_euk"/>
    <property type="match status" value="1"/>
</dbReference>
<dbReference type="InterPro" id="IPR046342">
    <property type="entry name" value="CBS_dom_sf"/>
</dbReference>
<dbReference type="EMBL" id="JBDLBR010000003">
    <property type="protein sequence ID" value="MEN7537384.1"/>
    <property type="molecule type" value="Genomic_DNA"/>
</dbReference>
<evidence type="ECO:0000259" key="3">
    <source>
        <dbReference type="PROSITE" id="PS51371"/>
    </source>
</evidence>
<proteinExistence type="predicted"/>
<dbReference type="InterPro" id="IPR000644">
    <property type="entry name" value="CBS_dom"/>
</dbReference>